<dbReference type="EMBL" id="CP108021">
    <property type="protein sequence ID" value="WUM20789.1"/>
    <property type="molecule type" value="Genomic_DNA"/>
</dbReference>
<dbReference type="InterPro" id="IPR000326">
    <property type="entry name" value="PAP2/HPO"/>
</dbReference>
<evidence type="ECO:0000256" key="3">
    <source>
        <dbReference type="ARBA" id="ARBA00022692"/>
    </source>
</evidence>
<dbReference type="Proteomes" id="UP001432128">
    <property type="component" value="Chromosome"/>
</dbReference>
<feature type="transmembrane region" description="Helical" evidence="7">
    <location>
        <begin position="158"/>
        <end position="180"/>
    </location>
</feature>
<evidence type="ECO:0000256" key="1">
    <source>
        <dbReference type="ARBA" id="ARBA00004651"/>
    </source>
</evidence>
<dbReference type="KEGG" id="whr:OG579_02860"/>
<evidence type="ECO:0000313" key="10">
    <source>
        <dbReference type="Proteomes" id="UP001432128"/>
    </source>
</evidence>
<evidence type="ECO:0000313" key="9">
    <source>
        <dbReference type="EMBL" id="WUM20789.1"/>
    </source>
</evidence>
<feature type="transmembrane region" description="Helical" evidence="7">
    <location>
        <begin position="61"/>
        <end position="81"/>
    </location>
</feature>
<dbReference type="InterPro" id="IPR036938">
    <property type="entry name" value="PAP2/HPO_sf"/>
</dbReference>
<dbReference type="GO" id="GO:0005886">
    <property type="term" value="C:plasma membrane"/>
    <property type="evidence" value="ECO:0007669"/>
    <property type="project" value="UniProtKB-SubCell"/>
</dbReference>
<protein>
    <submittedName>
        <fullName evidence="9">Phosphatase PAP2 family protein</fullName>
    </submittedName>
</protein>
<comment type="subcellular location">
    <subcellularLocation>
        <location evidence="1">Cell membrane</location>
        <topology evidence="1">Multi-pass membrane protein</topology>
    </subcellularLocation>
</comment>
<dbReference type="PANTHER" id="PTHR14969">
    <property type="entry name" value="SPHINGOSINE-1-PHOSPHATE PHOSPHOHYDROLASE"/>
    <property type="match status" value="1"/>
</dbReference>
<accession>A0AAU4K438</accession>
<keyword evidence="4" id="KW-0378">Hydrolase</keyword>
<dbReference type="RefSeq" id="WP_328858006.1">
    <property type="nucleotide sequence ID" value="NZ_CP108021.1"/>
</dbReference>
<sequence>MSIRPLHNAMAVLLVTVVCVAGLGIAAHHNPFGFADTGVLNWMLAHRTGGVTAAATVMTDMFSPIWVGIWTVIAAAVFLLRDRAAARAIALLATVAVAGLVCEMVKLLVNRLRPPPIDQVATPEVAMSFPSGHVTGTAALVFGVAVLATVGSPRVRRIAAITAALVVAVLAAGTRLYLGAHWLTDVTAAIALAGAAALIVPDLTARTLEVIEPRTPPRWHEVLAPRPLTPTKG</sequence>
<keyword evidence="2" id="KW-1003">Cell membrane</keyword>
<evidence type="ECO:0000256" key="2">
    <source>
        <dbReference type="ARBA" id="ARBA00022475"/>
    </source>
</evidence>
<dbReference type="Pfam" id="PF01569">
    <property type="entry name" value="PAP2"/>
    <property type="match status" value="1"/>
</dbReference>
<feature type="transmembrane region" description="Helical" evidence="7">
    <location>
        <begin position="186"/>
        <end position="205"/>
    </location>
</feature>
<gene>
    <name evidence="9" type="ORF">OG579_02860</name>
</gene>
<evidence type="ECO:0000256" key="5">
    <source>
        <dbReference type="ARBA" id="ARBA00022989"/>
    </source>
</evidence>
<proteinExistence type="predicted"/>
<dbReference type="Gene3D" id="1.20.144.10">
    <property type="entry name" value="Phosphatidic acid phosphatase type 2/haloperoxidase"/>
    <property type="match status" value="2"/>
</dbReference>
<dbReference type="SMART" id="SM00014">
    <property type="entry name" value="acidPPc"/>
    <property type="match status" value="1"/>
</dbReference>
<dbReference type="SUPFAM" id="SSF48317">
    <property type="entry name" value="Acid phosphatase/Vanadium-dependent haloperoxidase"/>
    <property type="match status" value="1"/>
</dbReference>
<feature type="transmembrane region" description="Helical" evidence="7">
    <location>
        <begin position="88"/>
        <end position="109"/>
    </location>
</feature>
<keyword evidence="3 7" id="KW-0812">Transmembrane</keyword>
<keyword evidence="10" id="KW-1185">Reference proteome</keyword>
<dbReference type="PANTHER" id="PTHR14969:SF62">
    <property type="entry name" value="DECAPRENYLPHOSPHORYL-5-PHOSPHORIBOSE PHOSPHATASE RV3807C-RELATED"/>
    <property type="match status" value="1"/>
</dbReference>
<keyword evidence="5 7" id="KW-1133">Transmembrane helix</keyword>
<evidence type="ECO:0000259" key="8">
    <source>
        <dbReference type="SMART" id="SM00014"/>
    </source>
</evidence>
<evidence type="ECO:0000256" key="6">
    <source>
        <dbReference type="ARBA" id="ARBA00023136"/>
    </source>
</evidence>
<feature type="transmembrane region" description="Helical" evidence="7">
    <location>
        <begin position="129"/>
        <end position="151"/>
    </location>
</feature>
<organism evidence="9 10">
    <name type="scientific">Williamsia herbipolensis</name>
    <dbReference type="NCBI Taxonomy" id="1603258"/>
    <lineage>
        <taxon>Bacteria</taxon>
        <taxon>Bacillati</taxon>
        <taxon>Actinomycetota</taxon>
        <taxon>Actinomycetes</taxon>
        <taxon>Mycobacteriales</taxon>
        <taxon>Nocardiaceae</taxon>
        <taxon>Williamsia</taxon>
    </lineage>
</organism>
<evidence type="ECO:0000256" key="4">
    <source>
        <dbReference type="ARBA" id="ARBA00022801"/>
    </source>
</evidence>
<reference evidence="9 10" key="1">
    <citation type="submission" date="2022-10" db="EMBL/GenBank/DDBJ databases">
        <title>The complete genomes of actinobacterial strains from the NBC collection.</title>
        <authorList>
            <person name="Joergensen T.S."/>
            <person name="Alvarez Arevalo M."/>
            <person name="Sterndorff E.B."/>
            <person name="Faurdal D."/>
            <person name="Vuksanovic O."/>
            <person name="Mourched A.-S."/>
            <person name="Charusanti P."/>
            <person name="Shaw S."/>
            <person name="Blin K."/>
            <person name="Weber T."/>
        </authorList>
    </citation>
    <scope>NUCLEOTIDE SEQUENCE [LARGE SCALE GENOMIC DNA]</scope>
    <source>
        <strain evidence="9 10">NBC_00319</strain>
    </source>
</reference>
<name>A0AAU4K438_9NOCA</name>
<dbReference type="GO" id="GO:0016787">
    <property type="term" value="F:hydrolase activity"/>
    <property type="evidence" value="ECO:0007669"/>
    <property type="project" value="UniProtKB-KW"/>
</dbReference>
<feature type="domain" description="Phosphatidic acid phosphatase type 2/haloperoxidase" evidence="8">
    <location>
        <begin position="88"/>
        <end position="201"/>
    </location>
</feature>
<keyword evidence="6 7" id="KW-0472">Membrane</keyword>
<evidence type="ECO:0000256" key="7">
    <source>
        <dbReference type="SAM" id="Phobius"/>
    </source>
</evidence>
<dbReference type="AlphaFoldDB" id="A0AAU4K438"/>